<keyword evidence="3" id="KW-1185">Reference proteome</keyword>
<comment type="caution">
    <text evidence="2">The sequence shown here is derived from an EMBL/GenBank/DDBJ whole genome shotgun (WGS) entry which is preliminary data.</text>
</comment>
<dbReference type="AlphaFoldDB" id="A0A0J6SA16"/>
<name>A0A0J6SA16_9HYPH</name>
<evidence type="ECO:0000313" key="2">
    <source>
        <dbReference type="EMBL" id="KMO30243.1"/>
    </source>
</evidence>
<dbReference type="OrthoDB" id="8018220at2"/>
<sequence>MDYVCDVPGGAASPSGKTQSGGKTWFRIETEAEAIQESTLMGHAVEKHFRQAQARAEASYVPPSGPFIEQRIGLKAHLRRTMPQFFTLRDPEGNGLATAMVPSGAGCPIIVGVGNRDPYVEHAEAIRVLAAHLGIPLERSRCYPYGR</sequence>
<dbReference type="EMBL" id="LABY01000231">
    <property type="protein sequence ID" value="KMO30243.1"/>
    <property type="molecule type" value="Genomic_DNA"/>
</dbReference>
<dbReference type="RefSeq" id="WP_048447588.1">
    <property type="nucleotide sequence ID" value="NZ_LABY01000231.1"/>
</dbReference>
<dbReference type="Proteomes" id="UP000035955">
    <property type="component" value="Unassembled WGS sequence"/>
</dbReference>
<gene>
    <name evidence="2" type="ORF">VQ02_28370</name>
</gene>
<organism evidence="2 3">
    <name type="scientific">Methylobacterium variabile</name>
    <dbReference type="NCBI Taxonomy" id="298794"/>
    <lineage>
        <taxon>Bacteria</taxon>
        <taxon>Pseudomonadati</taxon>
        <taxon>Pseudomonadota</taxon>
        <taxon>Alphaproteobacteria</taxon>
        <taxon>Hyphomicrobiales</taxon>
        <taxon>Methylobacteriaceae</taxon>
        <taxon>Methylobacterium</taxon>
    </lineage>
</organism>
<dbReference type="PATRIC" id="fig|298794.3.peg.3636"/>
<evidence type="ECO:0000313" key="3">
    <source>
        <dbReference type="Proteomes" id="UP000035955"/>
    </source>
</evidence>
<reference evidence="2 3" key="1">
    <citation type="submission" date="2015-03" db="EMBL/GenBank/DDBJ databases">
        <title>Genome sequencing of Methylobacterium variabile DSM 16961.</title>
        <authorList>
            <person name="Chaudhry V."/>
            <person name="Patil P.B."/>
        </authorList>
    </citation>
    <scope>NUCLEOTIDE SEQUENCE [LARGE SCALE GENOMIC DNA]</scope>
    <source>
        <strain evidence="2 3">DSM 16961</strain>
    </source>
</reference>
<proteinExistence type="predicted"/>
<protein>
    <recommendedName>
        <fullName evidence="4">Alpha/beta hydrolase</fullName>
    </recommendedName>
</protein>
<evidence type="ECO:0000256" key="1">
    <source>
        <dbReference type="SAM" id="MobiDB-lite"/>
    </source>
</evidence>
<feature type="region of interest" description="Disordered" evidence="1">
    <location>
        <begin position="1"/>
        <end position="23"/>
    </location>
</feature>
<accession>A0A0J6SA16</accession>
<evidence type="ECO:0008006" key="4">
    <source>
        <dbReference type="Google" id="ProtNLM"/>
    </source>
</evidence>